<sequence length="178" mass="19223">MPTSVSYVEITSDTLSPKQRHTNISIKIGSKGAREPGEGLICVASGSLNLNVDTGDAILTVRPEDSKALVLSGQGRVLPRLRAGTTIGQYYVGDNANGPDRASGDVRGLQRMRRTRTTSTTSSRGRGLSVTYRVSREHRSGRLLLLMRVVLDAQRRYSAHGSPEIPEGSNHLAVSVLR</sequence>
<evidence type="ECO:0000256" key="1">
    <source>
        <dbReference type="SAM" id="MobiDB-lite"/>
    </source>
</evidence>
<protein>
    <submittedName>
        <fullName evidence="2">Uncharacterized protein</fullName>
    </submittedName>
</protein>
<comment type="caution">
    <text evidence="2">The sequence shown here is derived from an EMBL/GenBank/DDBJ whole genome shotgun (WGS) entry which is preliminary data.</text>
</comment>
<feature type="region of interest" description="Disordered" evidence="1">
    <location>
        <begin position="159"/>
        <end position="178"/>
    </location>
</feature>
<proteinExistence type="predicted"/>
<gene>
    <name evidence="2" type="ORF">PG993_007332</name>
</gene>
<dbReference type="EMBL" id="JAQQWK010000006">
    <property type="protein sequence ID" value="KAK8038921.1"/>
    <property type="molecule type" value="Genomic_DNA"/>
</dbReference>
<dbReference type="Proteomes" id="UP001444661">
    <property type="component" value="Unassembled WGS sequence"/>
</dbReference>
<accession>A0ABR1SX73</accession>
<reference evidence="2 3" key="1">
    <citation type="submission" date="2023-01" db="EMBL/GenBank/DDBJ databases">
        <title>Analysis of 21 Apiospora genomes using comparative genomics revels a genus with tremendous synthesis potential of carbohydrate active enzymes and secondary metabolites.</title>
        <authorList>
            <person name="Sorensen T."/>
        </authorList>
    </citation>
    <scope>NUCLEOTIDE SEQUENCE [LARGE SCALE GENOMIC DNA]</scope>
    <source>
        <strain evidence="2 3">CBS 33761</strain>
    </source>
</reference>
<name>A0ABR1SX73_9PEZI</name>
<evidence type="ECO:0000313" key="2">
    <source>
        <dbReference type="EMBL" id="KAK8038921.1"/>
    </source>
</evidence>
<evidence type="ECO:0000313" key="3">
    <source>
        <dbReference type="Proteomes" id="UP001444661"/>
    </source>
</evidence>
<keyword evidence="3" id="KW-1185">Reference proteome</keyword>
<organism evidence="2 3">
    <name type="scientific">Apiospora rasikravindrae</name>
    <dbReference type="NCBI Taxonomy" id="990691"/>
    <lineage>
        <taxon>Eukaryota</taxon>
        <taxon>Fungi</taxon>
        <taxon>Dikarya</taxon>
        <taxon>Ascomycota</taxon>
        <taxon>Pezizomycotina</taxon>
        <taxon>Sordariomycetes</taxon>
        <taxon>Xylariomycetidae</taxon>
        <taxon>Amphisphaeriales</taxon>
        <taxon>Apiosporaceae</taxon>
        <taxon>Apiospora</taxon>
    </lineage>
</organism>